<dbReference type="InterPro" id="IPR006134">
    <property type="entry name" value="DNA-dir_DNA_pol_B_multi_dom"/>
</dbReference>
<dbReference type="SUPFAM" id="SSF53098">
    <property type="entry name" value="Ribonuclease H-like"/>
    <property type="match status" value="1"/>
</dbReference>
<dbReference type="AlphaFoldDB" id="A0A3L8DD01"/>
<comment type="subcellular location">
    <subcellularLocation>
        <location evidence="1">Nucleus</location>
    </subcellularLocation>
</comment>
<dbReference type="GO" id="GO:0005658">
    <property type="term" value="C:alpha DNA polymerase:primase complex"/>
    <property type="evidence" value="ECO:0007669"/>
    <property type="project" value="TreeGrafter"/>
</dbReference>
<evidence type="ECO:0000256" key="2">
    <source>
        <dbReference type="ARBA" id="ARBA00005755"/>
    </source>
</evidence>
<dbReference type="Gene3D" id="6.10.10.100">
    <property type="match status" value="1"/>
</dbReference>
<dbReference type="PROSITE" id="PS00116">
    <property type="entry name" value="DNA_POLYMERASE_B"/>
    <property type="match status" value="1"/>
</dbReference>
<dbReference type="SMART" id="SM00486">
    <property type="entry name" value="POLBc"/>
    <property type="match status" value="1"/>
</dbReference>
<dbReference type="NCBIfam" id="TIGR00592">
    <property type="entry name" value="pol2"/>
    <property type="match status" value="1"/>
</dbReference>
<dbReference type="InterPro" id="IPR023211">
    <property type="entry name" value="DNA_pol_palm_dom_sf"/>
</dbReference>
<dbReference type="Gene3D" id="3.90.1600.10">
    <property type="entry name" value="Palm domain of DNA polymerase"/>
    <property type="match status" value="1"/>
</dbReference>
<dbReference type="GO" id="GO:0006272">
    <property type="term" value="P:leading strand elongation"/>
    <property type="evidence" value="ECO:0007669"/>
    <property type="project" value="TreeGrafter"/>
</dbReference>
<evidence type="ECO:0000259" key="13">
    <source>
        <dbReference type="Pfam" id="PF00136"/>
    </source>
</evidence>
<dbReference type="InterPro" id="IPR012337">
    <property type="entry name" value="RNaseH-like_sf"/>
</dbReference>
<dbReference type="PANTHER" id="PTHR45861">
    <property type="entry name" value="DNA POLYMERASE ALPHA CATALYTIC SUBUNIT"/>
    <property type="match status" value="1"/>
</dbReference>
<dbReference type="GO" id="GO:0006273">
    <property type="term" value="P:lagging strand elongation"/>
    <property type="evidence" value="ECO:0007669"/>
    <property type="project" value="TreeGrafter"/>
</dbReference>
<evidence type="ECO:0000256" key="10">
    <source>
        <dbReference type="ARBA" id="ARBA00023125"/>
    </source>
</evidence>
<keyword evidence="3 12" id="KW-0808">Transferase</keyword>
<evidence type="ECO:0000256" key="11">
    <source>
        <dbReference type="ARBA" id="ARBA00023242"/>
    </source>
</evidence>
<protein>
    <recommendedName>
        <fullName evidence="12">DNA polymerase</fullName>
        <ecNumber evidence="12">2.7.7.7</ecNumber>
    </recommendedName>
</protein>
<evidence type="ECO:0000256" key="6">
    <source>
        <dbReference type="ARBA" id="ARBA00022723"/>
    </source>
</evidence>
<dbReference type="GO" id="GO:0003682">
    <property type="term" value="F:chromatin binding"/>
    <property type="evidence" value="ECO:0007669"/>
    <property type="project" value="TreeGrafter"/>
</dbReference>
<reference evidence="14" key="1">
    <citation type="journal article" date="2018" name="Genome Res.">
        <title>The genomic architecture and molecular evolution of ant odorant receptors.</title>
        <authorList>
            <person name="McKenzie S.K."/>
            <person name="Kronauer D.J.C."/>
        </authorList>
    </citation>
    <scope>NUCLEOTIDE SEQUENCE [LARGE SCALE GENOMIC DNA]</scope>
    <source>
        <strain evidence="14">Clonal line C1</strain>
    </source>
</reference>
<keyword evidence="7" id="KW-0863">Zinc-finger</keyword>
<evidence type="ECO:0000256" key="1">
    <source>
        <dbReference type="ARBA" id="ARBA00004123"/>
    </source>
</evidence>
<evidence type="ECO:0000256" key="9">
    <source>
        <dbReference type="ARBA" id="ARBA00022932"/>
    </source>
</evidence>
<feature type="domain" description="DNA-directed DNA polymerase family B multifunctional" evidence="13">
    <location>
        <begin position="126"/>
        <end position="309"/>
    </location>
</feature>
<evidence type="ECO:0000313" key="14">
    <source>
        <dbReference type="EMBL" id="RLU18013.1"/>
    </source>
</evidence>
<dbReference type="Gene3D" id="1.10.132.60">
    <property type="entry name" value="DNA polymerase family B, C-terminal domain"/>
    <property type="match status" value="1"/>
</dbReference>
<dbReference type="GO" id="GO:0008270">
    <property type="term" value="F:zinc ion binding"/>
    <property type="evidence" value="ECO:0007669"/>
    <property type="project" value="UniProtKB-KW"/>
</dbReference>
<dbReference type="GO" id="GO:1902975">
    <property type="term" value="P:mitotic DNA replication initiation"/>
    <property type="evidence" value="ECO:0007669"/>
    <property type="project" value="TreeGrafter"/>
</dbReference>
<organism evidence="14">
    <name type="scientific">Ooceraea biroi</name>
    <name type="common">Clonal raider ant</name>
    <name type="synonym">Cerapachys biroi</name>
    <dbReference type="NCBI Taxonomy" id="2015173"/>
    <lineage>
        <taxon>Eukaryota</taxon>
        <taxon>Metazoa</taxon>
        <taxon>Ecdysozoa</taxon>
        <taxon>Arthropoda</taxon>
        <taxon>Hexapoda</taxon>
        <taxon>Insecta</taxon>
        <taxon>Pterygota</taxon>
        <taxon>Neoptera</taxon>
        <taxon>Endopterygota</taxon>
        <taxon>Hymenoptera</taxon>
        <taxon>Apocrita</taxon>
        <taxon>Aculeata</taxon>
        <taxon>Formicoidea</taxon>
        <taxon>Formicidae</taxon>
        <taxon>Dorylinae</taxon>
        <taxon>Ooceraea</taxon>
    </lineage>
</organism>
<gene>
    <name evidence="14" type="ORF">DMN91_010254</name>
</gene>
<dbReference type="SUPFAM" id="SSF56672">
    <property type="entry name" value="DNA/RNA polymerases"/>
    <property type="match status" value="1"/>
</dbReference>
<dbReference type="InterPro" id="IPR017964">
    <property type="entry name" value="DNA-dir_DNA_pol_B_CS"/>
</dbReference>
<evidence type="ECO:0000256" key="5">
    <source>
        <dbReference type="ARBA" id="ARBA00022705"/>
    </source>
</evidence>
<dbReference type="InterPro" id="IPR043502">
    <property type="entry name" value="DNA/RNA_pol_sf"/>
</dbReference>
<dbReference type="PANTHER" id="PTHR45861:SF1">
    <property type="entry name" value="DNA POLYMERASE ALPHA CATALYTIC SUBUNIT"/>
    <property type="match status" value="1"/>
</dbReference>
<reference evidence="14" key="2">
    <citation type="submission" date="2018-07" db="EMBL/GenBank/DDBJ databases">
        <authorList>
            <person name="Mckenzie S.K."/>
            <person name="Kronauer D.J.C."/>
        </authorList>
    </citation>
    <scope>NUCLEOTIDE SEQUENCE</scope>
    <source>
        <strain evidence="14">Clonal line C1</strain>
    </source>
</reference>
<accession>A0A3L8DD01</accession>
<keyword evidence="9 12" id="KW-0239">DNA-directed DNA polymerase</keyword>
<evidence type="ECO:0000256" key="4">
    <source>
        <dbReference type="ARBA" id="ARBA00022695"/>
    </source>
</evidence>
<dbReference type="InterPro" id="IPR006172">
    <property type="entry name" value="DNA-dir_DNA_pol_B"/>
</dbReference>
<keyword evidence="10 12" id="KW-0238">DNA-binding</keyword>
<dbReference type="InterPro" id="IPR042087">
    <property type="entry name" value="DNA_pol_B_thumb"/>
</dbReference>
<keyword evidence="5 12" id="KW-0235">DNA replication</keyword>
<name>A0A3L8DD01_OOCBI</name>
<dbReference type="EC" id="2.7.7.7" evidence="12"/>
<keyword evidence="6" id="KW-0479">Metal-binding</keyword>
<dbReference type="EMBL" id="QOIP01000010">
    <property type="protein sequence ID" value="RLU18013.1"/>
    <property type="molecule type" value="Genomic_DNA"/>
</dbReference>
<proteinExistence type="inferred from homology"/>
<dbReference type="Pfam" id="PF00136">
    <property type="entry name" value="DNA_pol_B"/>
    <property type="match status" value="2"/>
</dbReference>
<comment type="similarity">
    <text evidence="2 12">Belongs to the DNA polymerase type-B family.</text>
</comment>
<feature type="domain" description="DNA-directed DNA polymerase family B multifunctional" evidence="13">
    <location>
        <begin position="35"/>
        <end position="124"/>
    </location>
</feature>
<dbReference type="PRINTS" id="PR00106">
    <property type="entry name" value="DNAPOLB"/>
</dbReference>
<evidence type="ECO:0000256" key="3">
    <source>
        <dbReference type="ARBA" id="ARBA00022679"/>
    </source>
</evidence>
<keyword evidence="11" id="KW-0539">Nucleus</keyword>
<dbReference type="GO" id="GO:0003688">
    <property type="term" value="F:DNA replication origin binding"/>
    <property type="evidence" value="ECO:0007669"/>
    <property type="project" value="TreeGrafter"/>
</dbReference>
<dbReference type="GO" id="GO:0003887">
    <property type="term" value="F:DNA-directed DNA polymerase activity"/>
    <property type="evidence" value="ECO:0007669"/>
    <property type="project" value="UniProtKB-KW"/>
</dbReference>
<evidence type="ECO:0000256" key="8">
    <source>
        <dbReference type="ARBA" id="ARBA00022833"/>
    </source>
</evidence>
<sequence>MHVTLREARYIVTIVMDLNVLPLALQITCLAGNILSRTLLGGRAERNEYLLLHAFHLKDYITPDKKLERKLRDDDGSRRKAAAYAGGLVLDPKKGFYDKLVLLMDFNSLYPSIIQEYNLCFTTVPAGVIPTEILKLVKSRQQIKQLMKAPNLSPEVKMDYNIRQMALKLTANSMYGCLGATHCRFYAKGLAALITAKGREILENTKHLVEKLQYEVIYGDTDSLMINTNILEHDEVFSIGRKIMREVNNRYKKVELDIDGVFRYLLLLQKKKYAAVTMTKLPSGQIQLAQEHKGLDIVRRDWCPLACDTGKLV</sequence>
<comment type="catalytic activity">
    <reaction evidence="12">
        <text>DNA(n) + a 2'-deoxyribonucleoside 5'-triphosphate = DNA(n+1) + diphosphate</text>
        <dbReference type="Rhea" id="RHEA:22508"/>
        <dbReference type="Rhea" id="RHEA-COMP:17339"/>
        <dbReference type="Rhea" id="RHEA-COMP:17340"/>
        <dbReference type="ChEBI" id="CHEBI:33019"/>
        <dbReference type="ChEBI" id="CHEBI:61560"/>
        <dbReference type="ChEBI" id="CHEBI:173112"/>
        <dbReference type="EC" id="2.7.7.7"/>
    </reaction>
</comment>
<dbReference type="GO" id="GO:0003697">
    <property type="term" value="F:single-stranded DNA binding"/>
    <property type="evidence" value="ECO:0007669"/>
    <property type="project" value="TreeGrafter"/>
</dbReference>
<evidence type="ECO:0000256" key="12">
    <source>
        <dbReference type="RuleBase" id="RU000442"/>
    </source>
</evidence>
<dbReference type="GO" id="GO:0000166">
    <property type="term" value="F:nucleotide binding"/>
    <property type="evidence" value="ECO:0007669"/>
    <property type="project" value="InterPro"/>
</dbReference>
<dbReference type="Gene3D" id="1.10.287.690">
    <property type="entry name" value="Helix hairpin bin"/>
    <property type="match status" value="1"/>
</dbReference>
<dbReference type="Proteomes" id="UP000279307">
    <property type="component" value="Chromosome 10"/>
</dbReference>
<dbReference type="OrthoDB" id="6755010at2759"/>
<evidence type="ECO:0000256" key="7">
    <source>
        <dbReference type="ARBA" id="ARBA00022771"/>
    </source>
</evidence>
<dbReference type="FunFam" id="1.10.287.690:FF:000003">
    <property type="entry name" value="DNA polymerase"/>
    <property type="match status" value="1"/>
</dbReference>
<keyword evidence="8" id="KW-0862">Zinc</keyword>
<keyword evidence="4 12" id="KW-0548">Nucleotidyltransferase</keyword>
<comment type="caution">
    <text evidence="14">The sequence shown here is derived from an EMBL/GenBank/DDBJ whole genome shotgun (WGS) entry which is preliminary data.</text>
</comment>